<dbReference type="PANTHER" id="PTHR42680">
    <property type="entry name" value="DCTP DEAMINASE"/>
    <property type="match status" value="1"/>
</dbReference>
<dbReference type="GO" id="GO:0008829">
    <property type="term" value="F:dCTP deaminase activity"/>
    <property type="evidence" value="ECO:0007669"/>
    <property type="project" value="InterPro"/>
</dbReference>
<gene>
    <name evidence="2" type="ORF">UFOVP395_21</name>
</gene>
<sequence length="163" mass="17777">MIHIAGPNTTSSLTNVQQADVQPNAVDLRLGKVLRINSCSFILSEDAKVHRGSEEIQPDDDDWWELGPGSYEVVMENIITVGPDEAGWVITRSTLNRNGVFLTSGLYDSGYNGVMAGCMHVTAGPMIIKRGTRIGQLLLFKSEALSMYNGSYGLGKAHDTKYI</sequence>
<dbReference type="GO" id="GO:0006229">
    <property type="term" value="P:dUTP biosynthetic process"/>
    <property type="evidence" value="ECO:0007669"/>
    <property type="project" value="InterPro"/>
</dbReference>
<dbReference type="InterPro" id="IPR011962">
    <property type="entry name" value="dCTP_deaminase"/>
</dbReference>
<dbReference type="Gene3D" id="2.70.40.10">
    <property type="match status" value="1"/>
</dbReference>
<dbReference type="EMBL" id="LR796380">
    <property type="protein sequence ID" value="CAB4140405.1"/>
    <property type="molecule type" value="Genomic_DNA"/>
</dbReference>
<name>A0A6J5M0K8_9CAUD</name>
<reference evidence="2" key="1">
    <citation type="submission" date="2020-04" db="EMBL/GenBank/DDBJ databases">
        <authorList>
            <person name="Chiriac C."/>
            <person name="Salcher M."/>
            <person name="Ghai R."/>
            <person name="Kavagutti S V."/>
        </authorList>
    </citation>
    <scope>NUCLEOTIDE SEQUENCE</scope>
</reference>
<dbReference type="Pfam" id="PF22769">
    <property type="entry name" value="DCD"/>
    <property type="match status" value="1"/>
</dbReference>
<keyword evidence="1" id="KW-0546">Nucleotide metabolism</keyword>
<evidence type="ECO:0000256" key="1">
    <source>
        <dbReference type="ARBA" id="ARBA00023080"/>
    </source>
</evidence>
<dbReference type="SUPFAM" id="SSF51283">
    <property type="entry name" value="dUTPase-like"/>
    <property type="match status" value="1"/>
</dbReference>
<proteinExistence type="predicted"/>
<protein>
    <submittedName>
        <fullName evidence="2">Dcd Deoxycytidine deaminase</fullName>
    </submittedName>
</protein>
<evidence type="ECO:0000313" key="2">
    <source>
        <dbReference type="EMBL" id="CAB4140405.1"/>
    </source>
</evidence>
<accession>A0A6J5M0K8</accession>
<organism evidence="2">
    <name type="scientific">uncultured Caudovirales phage</name>
    <dbReference type="NCBI Taxonomy" id="2100421"/>
    <lineage>
        <taxon>Viruses</taxon>
        <taxon>Duplodnaviria</taxon>
        <taxon>Heunggongvirae</taxon>
        <taxon>Uroviricota</taxon>
        <taxon>Caudoviricetes</taxon>
        <taxon>Peduoviridae</taxon>
        <taxon>Maltschvirus</taxon>
        <taxon>Maltschvirus maltsch</taxon>
    </lineage>
</organism>
<dbReference type="InterPro" id="IPR036157">
    <property type="entry name" value="dUTPase-like_sf"/>
</dbReference>
<dbReference type="PANTHER" id="PTHR42680:SF1">
    <property type="entry name" value="DEOXYURIDINE 5'-TRIPHOSPHATE NUCLEOTIDOHYDROLASE"/>
    <property type="match status" value="1"/>
</dbReference>